<evidence type="ECO:0000256" key="3">
    <source>
        <dbReference type="ARBA" id="ARBA00016840"/>
    </source>
</evidence>
<evidence type="ECO:0000256" key="2">
    <source>
        <dbReference type="ARBA" id="ARBA00010305"/>
    </source>
</evidence>
<evidence type="ECO:0000256" key="5">
    <source>
        <dbReference type="ARBA" id="ARBA00023212"/>
    </source>
</evidence>
<feature type="compositionally biased region" description="Basic and acidic residues" evidence="6">
    <location>
        <begin position="695"/>
        <end position="734"/>
    </location>
</feature>
<feature type="region of interest" description="Disordered" evidence="6">
    <location>
        <begin position="1"/>
        <end position="44"/>
    </location>
</feature>
<feature type="compositionally biased region" description="Low complexity" evidence="6">
    <location>
        <begin position="18"/>
        <end position="30"/>
    </location>
</feature>
<accession>A0A086K3X2</accession>
<dbReference type="Proteomes" id="UP000028837">
    <property type="component" value="Unassembled WGS sequence"/>
</dbReference>
<comment type="caution">
    <text evidence="7">The sequence shown here is derived from an EMBL/GenBank/DDBJ whole genome shotgun (WGS) entry which is preliminary data.</text>
</comment>
<gene>
    <name evidence="7" type="ORF">TGDOM2_268000</name>
</gene>
<feature type="region of interest" description="Disordered" evidence="6">
    <location>
        <begin position="435"/>
        <end position="476"/>
    </location>
</feature>
<dbReference type="PANTHER" id="PTHR46321">
    <property type="entry name" value="KIF1-BINDING PROTEIN"/>
    <property type="match status" value="1"/>
</dbReference>
<dbReference type="InterPro" id="IPR022083">
    <property type="entry name" value="KBP"/>
</dbReference>
<dbReference type="AlphaFoldDB" id="A0A086K3X2"/>
<feature type="region of interest" description="Disordered" evidence="6">
    <location>
        <begin position="138"/>
        <end position="163"/>
    </location>
</feature>
<evidence type="ECO:0000313" key="8">
    <source>
        <dbReference type="Proteomes" id="UP000028837"/>
    </source>
</evidence>
<keyword evidence="4" id="KW-0963">Cytoplasm</keyword>
<feature type="region of interest" description="Disordered" evidence="6">
    <location>
        <begin position="687"/>
        <end position="734"/>
    </location>
</feature>
<feature type="region of interest" description="Disordered" evidence="6">
    <location>
        <begin position="591"/>
        <end position="651"/>
    </location>
</feature>
<dbReference type="OrthoDB" id="331839at2759"/>
<dbReference type="EMBL" id="AHZU02000877">
    <property type="protein sequence ID" value="KFG39090.1"/>
    <property type="molecule type" value="Genomic_DNA"/>
</dbReference>
<sequence length="1190" mass="132718">MADIELSQSAGGEKDEPFLFSSASTASSLPKLTEELGEDEEPRRAAETLRLLQSLFFSSALGERCSGSLAGSSAVQHASDFSTHHEGGTRPTLPFFPLSTLMRETVSEYRTILEREKAGHPVDPDEQEAAEATLCAVRDSQRREEGEETDGESQTPGGRKPAELLAPFRPKYAGRRLLQKTAQDLYRAYRLQRGREAARRNDSAKPIVDAVESVEAPELSATRILLCLAHLYGLLGQNYINTEETAEGERRLRKCVELIAKAAALYQPLFGSKSGLQSSVWSFLLFSPAALRVRVALALLDLSGLYARWQRGRDARTCLSRVAPLLALAESDLEEEWTGLICANSRGPTQGAEDAETEAQCSASEQTREAARLLGLVIHSLRFLRRCVSAQVWMLPIEGNETENGGSASPEEAAQETCTAMGELLEKRERLLKRAREREEAEQQSLARGESATPEEERATEEALQNTGGGKRGEPVEAVGSEARDNLFAFVSSRSDVSRIPVSASSLPSLVFTFFSFSPFVVDTKEIVRNLLSLATFYGFSSLSASSLAGSGRGLVTLFSAEYILQTAECLVEEEAKRLNELRLLREARRRREKATEAQPTSGVPESDACEVDSNGPPGDERAGPELAPGDQSESDEEEMDREGGEVTARICRPNARTLEELLAEVRRDKSLLYARRLRLSRDVLSDPAGLLDPLTKRQETEGRATETVSDDRPSTSEGEARGAAEATRADRQGKENKYFAELLEKQTTQFPPVLQDAQDCLALLSLPEAFLARKLLDKRATGSEGDAVEGAIEGSRAESDMRPVVPDERTREQEGIADFFSLSVERGAALLLGGHRTDASRAKGCSEALRASEETFWRPLRGEEDRLVRLTDDLYLRCAVRFAPFHHQVGQKMRKMNYEFLQCVAKLDSLPPALRPYATFISKHLMALALCDDFAAPRCLFVMANHEAQAALKTFALDGWTTEHTRLIIHEAALYKELSFFENDVQRYMAMHSRRAKLLAALVVELNPQHYLDLVRQMHFELGETYKEIYDVKWTGQINRDAALDDDVTEMNPDVVQREEVTRMRKSTKLHGYAERSVAHFSEFIESFQKKASSRSQKTEENEVCEELLPLYLAARLTRAKMLMRLGRDRDEMIQGMVRSLKEYEWLRNFLSQRETESSDSFLLRQLSLCEQTLQLLPLRISKLAALGR</sequence>
<dbReference type="GO" id="GO:0005856">
    <property type="term" value="C:cytoskeleton"/>
    <property type="evidence" value="ECO:0007669"/>
    <property type="project" value="UniProtKB-SubCell"/>
</dbReference>
<dbReference type="PANTHER" id="PTHR46321:SF1">
    <property type="entry name" value="KIF-BINDING PROTEIN"/>
    <property type="match status" value="1"/>
</dbReference>
<reference evidence="7 8" key="1">
    <citation type="submission" date="2014-02" db="EMBL/GenBank/DDBJ databases">
        <authorList>
            <person name="Sibley D."/>
            <person name="Venepally P."/>
            <person name="Karamycheva S."/>
            <person name="Hadjithomas M."/>
            <person name="Khan A."/>
            <person name="Brunk B."/>
            <person name="Roos D."/>
            <person name="Caler E."/>
            <person name="Lorenzi H."/>
        </authorList>
    </citation>
    <scope>NUCLEOTIDE SEQUENCE [LARGE SCALE GENOMIC DNA]</scope>
    <source>
        <strain evidence="7 8">GAB2-2007-GAL-DOM2</strain>
    </source>
</reference>
<protein>
    <recommendedName>
        <fullName evidence="3">KIF-binding protein</fullName>
    </recommendedName>
</protein>
<dbReference type="VEuPathDB" id="ToxoDB:TGDOM2_268000"/>
<evidence type="ECO:0000256" key="6">
    <source>
        <dbReference type="SAM" id="MobiDB-lite"/>
    </source>
</evidence>
<dbReference type="Pfam" id="PF12309">
    <property type="entry name" value="KBP_C"/>
    <property type="match status" value="1"/>
</dbReference>
<evidence type="ECO:0000256" key="1">
    <source>
        <dbReference type="ARBA" id="ARBA00004245"/>
    </source>
</evidence>
<evidence type="ECO:0000313" key="7">
    <source>
        <dbReference type="EMBL" id="KFG39090.1"/>
    </source>
</evidence>
<comment type="subcellular location">
    <subcellularLocation>
        <location evidence="1">Cytoplasm</location>
        <location evidence="1">Cytoskeleton</location>
    </subcellularLocation>
</comment>
<keyword evidence="5" id="KW-0206">Cytoskeleton</keyword>
<evidence type="ECO:0000256" key="4">
    <source>
        <dbReference type="ARBA" id="ARBA00022490"/>
    </source>
</evidence>
<feature type="compositionally biased region" description="Polar residues" evidence="6">
    <location>
        <begin position="1"/>
        <end position="10"/>
    </location>
</feature>
<organism evidence="7 8">
    <name type="scientific">Toxoplasma gondii GAB2-2007-GAL-DOM2</name>
    <dbReference type="NCBI Taxonomy" id="1130820"/>
    <lineage>
        <taxon>Eukaryota</taxon>
        <taxon>Sar</taxon>
        <taxon>Alveolata</taxon>
        <taxon>Apicomplexa</taxon>
        <taxon>Conoidasida</taxon>
        <taxon>Coccidia</taxon>
        <taxon>Eucoccidiorida</taxon>
        <taxon>Eimeriorina</taxon>
        <taxon>Sarcocystidae</taxon>
        <taxon>Toxoplasma</taxon>
    </lineage>
</organism>
<proteinExistence type="inferred from homology"/>
<comment type="similarity">
    <text evidence="2">Belongs to the KIF-binding protein family.</text>
</comment>
<name>A0A086K3X2_TOXGO</name>